<comment type="caution">
    <text evidence="1">The sequence shown here is derived from an EMBL/GenBank/DDBJ whole genome shotgun (WGS) entry which is preliminary data.</text>
</comment>
<accession>A0A501PBN6</accession>
<dbReference type="OrthoDB" id="7875767at2"/>
<dbReference type="InterPro" id="IPR012659">
    <property type="entry name" value="CHP02444"/>
</dbReference>
<dbReference type="AlphaFoldDB" id="A0A501PBN6"/>
<keyword evidence="2" id="KW-1185">Reference proteome</keyword>
<dbReference type="NCBIfam" id="TIGR02444">
    <property type="entry name" value="TIGR02444 family protein"/>
    <property type="match status" value="1"/>
</dbReference>
<dbReference type="EMBL" id="VFIY01000018">
    <property type="protein sequence ID" value="TPD57770.1"/>
    <property type="molecule type" value="Genomic_DNA"/>
</dbReference>
<evidence type="ECO:0000313" key="2">
    <source>
        <dbReference type="Proteomes" id="UP000319148"/>
    </source>
</evidence>
<sequence>MKENDFWEYSLEVYGNARAAEACLALQNNCQANANLLLFFTWIARRHGRLIDLAACALCDRCISGIDTTIVSSLRSARQAIDKMTTDPALQEIRKKILDLELEAENLVQSRLFELTPTLIDQCPGSNLTVEEKMRHNLETYGIFLNRAFPEDDVNSLIRYA</sequence>
<organism evidence="1 2">
    <name type="scientific">Emcibacter nanhaiensis</name>
    <dbReference type="NCBI Taxonomy" id="1505037"/>
    <lineage>
        <taxon>Bacteria</taxon>
        <taxon>Pseudomonadati</taxon>
        <taxon>Pseudomonadota</taxon>
        <taxon>Alphaproteobacteria</taxon>
        <taxon>Emcibacterales</taxon>
        <taxon>Emcibacteraceae</taxon>
        <taxon>Emcibacter</taxon>
    </lineage>
</organism>
<gene>
    <name evidence="1" type="ORF">FIV46_16845</name>
</gene>
<dbReference type="Pfam" id="PF09523">
    <property type="entry name" value="DUF2390"/>
    <property type="match status" value="1"/>
</dbReference>
<dbReference type="Proteomes" id="UP000319148">
    <property type="component" value="Unassembled WGS sequence"/>
</dbReference>
<name>A0A501PBN6_9PROT</name>
<reference evidence="2" key="1">
    <citation type="submission" date="2019-06" db="EMBL/GenBank/DDBJ databases">
        <title>The complete genome of Emcibacter congregatus ZYLT.</title>
        <authorList>
            <person name="Zhao Z."/>
        </authorList>
    </citation>
    <scope>NUCLEOTIDE SEQUENCE [LARGE SCALE GENOMIC DNA]</scope>
    <source>
        <strain evidence="2">MCCC 1A06723</strain>
    </source>
</reference>
<evidence type="ECO:0000313" key="1">
    <source>
        <dbReference type="EMBL" id="TPD57770.1"/>
    </source>
</evidence>
<dbReference type="RefSeq" id="WP_139942086.1">
    <property type="nucleotide sequence ID" value="NZ_JBHSYP010000005.1"/>
</dbReference>
<protein>
    <submittedName>
        <fullName evidence="1">TIGR02444 family protein</fullName>
    </submittedName>
</protein>
<proteinExistence type="predicted"/>